<keyword evidence="3 12" id="KW-0479">Metal-binding</keyword>
<dbReference type="SMART" id="SM00356">
    <property type="entry name" value="ZnF_C3H1"/>
    <property type="match status" value="2"/>
</dbReference>
<dbReference type="EMBL" id="KB206169">
    <property type="protein sequence ID" value="ELP95030.1"/>
    <property type="molecule type" value="Genomic_DNA"/>
</dbReference>
<evidence type="ECO:0000259" key="15">
    <source>
        <dbReference type="PROSITE" id="PS50103"/>
    </source>
</evidence>
<dbReference type="SUPFAM" id="SSF54928">
    <property type="entry name" value="RNA-binding domain, RBD"/>
    <property type="match status" value="1"/>
</dbReference>
<dbReference type="GeneID" id="14893820"/>
<feature type="zinc finger region" description="C3H1-type" evidence="12">
    <location>
        <begin position="147"/>
        <end position="174"/>
    </location>
</feature>
<dbReference type="CDD" id="cd12287">
    <property type="entry name" value="RRM_U2AF35_like"/>
    <property type="match status" value="1"/>
</dbReference>
<evidence type="ECO:0000256" key="8">
    <source>
        <dbReference type="ARBA" id="ARBA00023125"/>
    </source>
</evidence>
<dbReference type="InterPro" id="IPR036855">
    <property type="entry name" value="Znf_CCCH_sf"/>
</dbReference>
<evidence type="ECO:0000256" key="10">
    <source>
        <dbReference type="ARBA" id="ARBA00023242"/>
    </source>
</evidence>
<evidence type="ECO:0000259" key="14">
    <source>
        <dbReference type="PROSITE" id="PS50102"/>
    </source>
</evidence>
<evidence type="ECO:0000313" key="17">
    <source>
        <dbReference type="Proteomes" id="UP000014680"/>
    </source>
</evidence>
<feature type="domain" description="C3H1-type" evidence="15">
    <location>
        <begin position="13"/>
        <end position="41"/>
    </location>
</feature>
<evidence type="ECO:0000256" key="3">
    <source>
        <dbReference type="ARBA" id="ARBA00022723"/>
    </source>
</evidence>
<keyword evidence="6 12" id="KW-0862">Zinc</keyword>
<evidence type="ECO:0000256" key="6">
    <source>
        <dbReference type="ARBA" id="ARBA00022833"/>
    </source>
</evidence>
<dbReference type="InterPro" id="IPR003954">
    <property type="entry name" value="RRM_euk-type"/>
</dbReference>
<dbReference type="SMART" id="SM00361">
    <property type="entry name" value="RRM_1"/>
    <property type="match status" value="1"/>
</dbReference>
<dbReference type="Gene3D" id="3.30.70.330">
    <property type="match status" value="1"/>
</dbReference>
<evidence type="ECO:0000256" key="7">
    <source>
        <dbReference type="ARBA" id="ARBA00022884"/>
    </source>
</evidence>
<dbReference type="AlphaFoldDB" id="A0A0A1UEP5"/>
<dbReference type="PANTHER" id="PTHR12620">
    <property type="entry name" value="U2 SNRNP AUXILIARY FACTOR, SMALL SUBUNIT"/>
    <property type="match status" value="1"/>
</dbReference>
<dbReference type="GO" id="GO:0003723">
    <property type="term" value="F:RNA binding"/>
    <property type="evidence" value="ECO:0007669"/>
    <property type="project" value="UniProtKB-UniRule"/>
</dbReference>
<dbReference type="PROSITE" id="PS50103">
    <property type="entry name" value="ZF_C3H1"/>
    <property type="match status" value="2"/>
</dbReference>
<protein>
    <submittedName>
        <fullName evidence="16">Splicing factor U2AF 35 kDa subunit, putative</fullName>
    </submittedName>
</protein>
<dbReference type="OrthoDB" id="423462at2759"/>
<keyword evidence="7 11" id="KW-0694">RNA-binding</keyword>
<dbReference type="FunFam" id="3.30.70.330:FF:000122">
    <property type="entry name" value="Splicing factor U2AF small subunit"/>
    <property type="match status" value="1"/>
</dbReference>
<evidence type="ECO:0000256" key="11">
    <source>
        <dbReference type="PROSITE-ProRule" id="PRU00176"/>
    </source>
</evidence>
<reference evidence="16 17" key="1">
    <citation type="submission" date="2012-10" db="EMBL/GenBank/DDBJ databases">
        <authorList>
            <person name="Zafar N."/>
            <person name="Inman J."/>
            <person name="Hall N."/>
            <person name="Lorenzi H."/>
            <person name="Caler E."/>
        </authorList>
    </citation>
    <scope>NUCLEOTIDE SEQUENCE [LARGE SCALE GENOMIC DNA]</scope>
    <source>
        <strain evidence="16 17">IP1</strain>
    </source>
</reference>
<organism evidence="16 17">
    <name type="scientific">Entamoeba invadens IP1</name>
    <dbReference type="NCBI Taxonomy" id="370355"/>
    <lineage>
        <taxon>Eukaryota</taxon>
        <taxon>Amoebozoa</taxon>
        <taxon>Evosea</taxon>
        <taxon>Archamoebae</taxon>
        <taxon>Mastigamoebida</taxon>
        <taxon>Entamoebidae</taxon>
        <taxon>Entamoeba</taxon>
    </lineage>
</organism>
<dbReference type="OMA" id="CAVSDMQ"/>
<dbReference type="PRINTS" id="PR01848">
    <property type="entry name" value="U2AUXFACTOR"/>
</dbReference>
<dbReference type="VEuPathDB" id="AmoebaDB:EIN_252640"/>
<evidence type="ECO:0000313" key="16">
    <source>
        <dbReference type="EMBL" id="ELP95030.1"/>
    </source>
</evidence>
<sequence length="263" mass="31717">MSTDKPQGSDRPNKEKPICDFFFKIGACRHGDSCKKQHFRPESSQTLLFTRMYQNPKIRIDESEGLEKDEKKMRHDFNEFYEDVFSQIQNYGEVEEFIVCGNDNDHMMGNVYVKYTKEEEAKKAKDELTGRYYAGKMLQPSFCRVTDFREAICRQQEQGTCTRGGQCNFIHVIEPDPSLKRGLFANQLSRRKREKEERRRRYENDERRDRSDRDSYRRSRDDRHYRSRSRSDSRERRTHDRYRRERSDSHESRLKRGDSSEKK</sequence>
<keyword evidence="4" id="KW-0677">Repeat</keyword>
<dbReference type="InterPro" id="IPR035979">
    <property type="entry name" value="RBD_domain_sf"/>
</dbReference>
<evidence type="ECO:0000256" key="5">
    <source>
        <dbReference type="ARBA" id="ARBA00022771"/>
    </source>
</evidence>
<dbReference type="Pfam" id="PF00076">
    <property type="entry name" value="RRM_1"/>
    <property type="match status" value="1"/>
</dbReference>
<dbReference type="InterPro" id="IPR009145">
    <property type="entry name" value="U2AF_small"/>
</dbReference>
<evidence type="ECO:0000256" key="12">
    <source>
        <dbReference type="PROSITE-ProRule" id="PRU00723"/>
    </source>
</evidence>
<dbReference type="InterPro" id="IPR000504">
    <property type="entry name" value="RRM_dom"/>
</dbReference>
<keyword evidence="9" id="KW-0508">mRNA splicing</keyword>
<accession>A0A0A1UEP5</accession>
<dbReference type="GO" id="GO:0003677">
    <property type="term" value="F:DNA binding"/>
    <property type="evidence" value="ECO:0007669"/>
    <property type="project" value="UniProtKB-KW"/>
</dbReference>
<name>A0A0A1UEP5_ENTIV</name>
<comment type="subcellular location">
    <subcellularLocation>
        <location evidence="1">Nucleus</location>
    </subcellularLocation>
</comment>
<evidence type="ECO:0000256" key="2">
    <source>
        <dbReference type="ARBA" id="ARBA00022664"/>
    </source>
</evidence>
<keyword evidence="10" id="KW-0539">Nucleus</keyword>
<feature type="zinc finger region" description="C3H1-type" evidence="12">
    <location>
        <begin position="13"/>
        <end position="41"/>
    </location>
</feature>
<feature type="domain" description="RRM" evidence="14">
    <location>
        <begin position="56"/>
        <end position="145"/>
    </location>
</feature>
<keyword evidence="17" id="KW-1185">Reference proteome</keyword>
<dbReference type="SUPFAM" id="SSF90229">
    <property type="entry name" value="CCCH zinc finger"/>
    <property type="match status" value="1"/>
</dbReference>
<proteinExistence type="predicted"/>
<feature type="region of interest" description="Disordered" evidence="13">
    <location>
        <begin position="183"/>
        <end position="263"/>
    </location>
</feature>
<evidence type="ECO:0000256" key="1">
    <source>
        <dbReference type="ARBA" id="ARBA00004123"/>
    </source>
</evidence>
<keyword evidence="8" id="KW-0238">DNA-binding</keyword>
<keyword evidence="5 12" id="KW-0863">Zinc-finger</keyword>
<dbReference type="InterPro" id="IPR012677">
    <property type="entry name" value="Nucleotide-bd_a/b_plait_sf"/>
</dbReference>
<feature type="compositionally biased region" description="Basic and acidic residues" evidence="13">
    <location>
        <begin position="194"/>
        <end position="263"/>
    </location>
</feature>
<dbReference type="GO" id="GO:0008270">
    <property type="term" value="F:zinc ion binding"/>
    <property type="evidence" value="ECO:0007669"/>
    <property type="project" value="UniProtKB-KW"/>
</dbReference>
<dbReference type="Proteomes" id="UP000014680">
    <property type="component" value="Unassembled WGS sequence"/>
</dbReference>
<gene>
    <name evidence="16" type="ORF">EIN_252640</name>
</gene>
<evidence type="ECO:0000256" key="13">
    <source>
        <dbReference type="SAM" id="MobiDB-lite"/>
    </source>
</evidence>
<dbReference type="GO" id="GO:0089701">
    <property type="term" value="C:U2AF complex"/>
    <property type="evidence" value="ECO:0007669"/>
    <property type="project" value="InterPro"/>
</dbReference>
<dbReference type="KEGG" id="eiv:EIN_252640"/>
<dbReference type="GO" id="GO:0000398">
    <property type="term" value="P:mRNA splicing, via spliceosome"/>
    <property type="evidence" value="ECO:0007669"/>
    <property type="project" value="InterPro"/>
</dbReference>
<dbReference type="PROSITE" id="PS50102">
    <property type="entry name" value="RRM"/>
    <property type="match status" value="1"/>
</dbReference>
<dbReference type="RefSeq" id="XP_004261801.1">
    <property type="nucleotide sequence ID" value="XM_004261753.1"/>
</dbReference>
<evidence type="ECO:0000256" key="9">
    <source>
        <dbReference type="ARBA" id="ARBA00023187"/>
    </source>
</evidence>
<feature type="domain" description="C3H1-type" evidence="15">
    <location>
        <begin position="147"/>
        <end position="174"/>
    </location>
</feature>
<dbReference type="Pfam" id="PF00642">
    <property type="entry name" value="zf-CCCH"/>
    <property type="match status" value="2"/>
</dbReference>
<evidence type="ECO:0000256" key="4">
    <source>
        <dbReference type="ARBA" id="ARBA00022737"/>
    </source>
</evidence>
<dbReference type="InterPro" id="IPR000571">
    <property type="entry name" value="Znf_CCCH"/>
</dbReference>
<keyword evidence="2" id="KW-0507">mRNA processing</keyword>